<dbReference type="GO" id="GO:0016878">
    <property type="term" value="F:acid-thiol ligase activity"/>
    <property type="evidence" value="ECO:0007669"/>
    <property type="project" value="UniProtKB-ARBA"/>
</dbReference>
<dbReference type="Pfam" id="PF13193">
    <property type="entry name" value="AMP-binding_C"/>
    <property type="match status" value="1"/>
</dbReference>
<feature type="domain" description="AMP-binding enzyme C-terminal" evidence="2">
    <location>
        <begin position="488"/>
        <end position="563"/>
    </location>
</feature>
<gene>
    <name evidence="3" type="ORF">AUP44_07680</name>
</gene>
<dbReference type="InterPro" id="IPR042099">
    <property type="entry name" value="ANL_N_sf"/>
</dbReference>
<accession>A0A162KPK9</accession>
<sequence>MPTTTSPAATRHPMGPRFRIASIADVERIETEMPLDQRLGFTSTYDVLRWAAMAYGDAPAITHLSAGTADETPRELGYTAFFESVTRAANAFAALGLGRSDAVAMLMPNLPETHIALWGAEAAGIAAPINPLLGIDQIVEIAEAADAKLILAPGPIPGLDLWEKALAAAERLPGITAIIKVGGGPVDMAAHPKVKDWGALLTAAPADRPVGWSEPGPDDVCAYFHTGGTTGTPKLARHLHRNELYMGWILSRVIDMSPADCTLSGLPLFHVNAVHVTGLAPFMAGARVLLATPAGYRNPDLIRNFWKIVERYRVTTFSSVPTVLTALMQVPVAGADLSSLRFAVVGAAPLPLEVIRGFEELTGIKLLEGYGLTEGTCASAVNPPYGEALAGSVGIRFPYQPMKTVILDADGKVARDAAIDEIGVLCLKGPNAISGYKQSRFDAGLFVGDGWISTGDLARIDARGRIFLVGRAKDLIIRGGHNIDPQSIEEVLHAHPAVALAGAVGRPDAYAGEIPVAFVTLKPGTTATSDELVAWARERVPERPAAPHEVIILAEMPVTAIGKIFKPTLRQLATDRVYAAELAALEGLTATVATGPDDRLGTCAVVTLTRGDGMPVPDSDRAALVDRVEQILGRFPVPHRVAFG</sequence>
<dbReference type="EMBL" id="LPZR01000165">
    <property type="protein sequence ID" value="KYO51805.1"/>
    <property type="molecule type" value="Genomic_DNA"/>
</dbReference>
<evidence type="ECO:0000313" key="4">
    <source>
        <dbReference type="Proteomes" id="UP000075787"/>
    </source>
</evidence>
<organism evidence="3 4">
    <name type="scientific">Tistrella mobilis</name>
    <dbReference type="NCBI Taxonomy" id="171437"/>
    <lineage>
        <taxon>Bacteria</taxon>
        <taxon>Pseudomonadati</taxon>
        <taxon>Pseudomonadota</taxon>
        <taxon>Alphaproteobacteria</taxon>
        <taxon>Geminicoccales</taxon>
        <taxon>Geminicoccaceae</taxon>
        <taxon>Tistrella</taxon>
    </lineage>
</organism>
<dbReference type="InterPro" id="IPR050237">
    <property type="entry name" value="ATP-dep_AMP-bd_enzyme"/>
</dbReference>
<dbReference type="Gene3D" id="3.30.300.30">
    <property type="match status" value="1"/>
</dbReference>
<protein>
    <submittedName>
        <fullName evidence="3">Acyl-CoA synthetase</fullName>
    </submittedName>
</protein>
<evidence type="ECO:0000313" key="3">
    <source>
        <dbReference type="EMBL" id="KYO51805.1"/>
    </source>
</evidence>
<dbReference type="InterPro" id="IPR025110">
    <property type="entry name" value="AMP-bd_C"/>
</dbReference>
<dbReference type="InterPro" id="IPR000873">
    <property type="entry name" value="AMP-dep_synth/lig_dom"/>
</dbReference>
<dbReference type="PANTHER" id="PTHR43767:SF1">
    <property type="entry name" value="NONRIBOSOMAL PEPTIDE SYNTHASE PES1 (EUROFUNG)-RELATED"/>
    <property type="match status" value="1"/>
</dbReference>
<dbReference type="OrthoDB" id="9803968at2"/>
<dbReference type="SUPFAM" id="SSF56801">
    <property type="entry name" value="Acetyl-CoA synthetase-like"/>
    <property type="match status" value="1"/>
</dbReference>
<evidence type="ECO:0000259" key="2">
    <source>
        <dbReference type="Pfam" id="PF13193"/>
    </source>
</evidence>
<dbReference type="Pfam" id="PF00501">
    <property type="entry name" value="AMP-binding"/>
    <property type="match status" value="1"/>
</dbReference>
<name>A0A162KPK9_9PROT</name>
<dbReference type="AlphaFoldDB" id="A0A162KPK9"/>
<reference evidence="3 4" key="1">
    <citation type="submission" date="2015-12" db="EMBL/GenBank/DDBJ databases">
        <title>Genome sequence of Tistrella mobilis MCCC 1A02139.</title>
        <authorList>
            <person name="Lu L."/>
            <person name="Lai Q."/>
            <person name="Shao Z."/>
            <person name="Qian P."/>
        </authorList>
    </citation>
    <scope>NUCLEOTIDE SEQUENCE [LARGE SCALE GENOMIC DNA]</scope>
    <source>
        <strain evidence="3 4">MCCC 1A02139</strain>
    </source>
</reference>
<dbReference type="PROSITE" id="PS00455">
    <property type="entry name" value="AMP_BINDING"/>
    <property type="match status" value="1"/>
</dbReference>
<dbReference type="PANTHER" id="PTHR43767">
    <property type="entry name" value="LONG-CHAIN-FATTY-ACID--COA LIGASE"/>
    <property type="match status" value="1"/>
</dbReference>
<feature type="domain" description="AMP-dependent synthetase/ligase" evidence="1">
    <location>
        <begin position="49"/>
        <end position="436"/>
    </location>
</feature>
<evidence type="ECO:0000259" key="1">
    <source>
        <dbReference type="Pfam" id="PF00501"/>
    </source>
</evidence>
<comment type="caution">
    <text evidence="3">The sequence shown here is derived from an EMBL/GenBank/DDBJ whole genome shotgun (WGS) entry which is preliminary data.</text>
</comment>
<dbReference type="Proteomes" id="UP000075787">
    <property type="component" value="Unassembled WGS sequence"/>
</dbReference>
<dbReference type="NCBIfam" id="NF005714">
    <property type="entry name" value="PRK07529.1"/>
    <property type="match status" value="1"/>
</dbReference>
<dbReference type="InterPro" id="IPR020845">
    <property type="entry name" value="AMP-binding_CS"/>
</dbReference>
<dbReference type="Gene3D" id="3.40.50.12780">
    <property type="entry name" value="N-terminal domain of ligase-like"/>
    <property type="match status" value="1"/>
</dbReference>
<dbReference type="InterPro" id="IPR045851">
    <property type="entry name" value="AMP-bd_C_sf"/>
</dbReference>
<proteinExistence type="predicted"/>